<keyword evidence="3 6" id="KW-0812">Transmembrane</keyword>
<dbReference type="PANTHER" id="PTHR33885:SF3">
    <property type="entry name" value="PHAGE SHOCK PROTEIN C"/>
    <property type="match status" value="1"/>
</dbReference>
<evidence type="ECO:0000259" key="7">
    <source>
        <dbReference type="Pfam" id="PF04024"/>
    </source>
</evidence>
<dbReference type="EMBL" id="JAATNW010000009">
    <property type="protein sequence ID" value="NMH61463.1"/>
    <property type="molecule type" value="Genomic_DNA"/>
</dbReference>
<protein>
    <submittedName>
        <fullName evidence="8">PspC domain-containing protein</fullName>
    </submittedName>
</protein>
<dbReference type="Pfam" id="PF04024">
    <property type="entry name" value="PspC"/>
    <property type="match status" value="1"/>
</dbReference>
<dbReference type="InterPro" id="IPR052027">
    <property type="entry name" value="PspC"/>
</dbReference>
<keyword evidence="2" id="KW-1003">Cell membrane</keyword>
<dbReference type="Proteomes" id="UP000709336">
    <property type="component" value="Unassembled WGS sequence"/>
</dbReference>
<organism evidence="8 9">
    <name type="scientific">Alteromonas ponticola</name>
    <dbReference type="NCBI Taxonomy" id="2720613"/>
    <lineage>
        <taxon>Bacteria</taxon>
        <taxon>Pseudomonadati</taxon>
        <taxon>Pseudomonadota</taxon>
        <taxon>Gammaproteobacteria</taxon>
        <taxon>Alteromonadales</taxon>
        <taxon>Alteromonadaceae</taxon>
        <taxon>Alteromonas/Salinimonas group</taxon>
        <taxon>Alteromonas</taxon>
    </lineage>
</organism>
<dbReference type="RefSeq" id="WP_169212025.1">
    <property type="nucleotide sequence ID" value="NZ_JAATNW010000009.1"/>
</dbReference>
<accession>A0ABX1R6M2</accession>
<feature type="transmembrane region" description="Helical" evidence="6">
    <location>
        <begin position="36"/>
        <end position="63"/>
    </location>
</feature>
<evidence type="ECO:0000256" key="1">
    <source>
        <dbReference type="ARBA" id="ARBA00004162"/>
    </source>
</evidence>
<dbReference type="PANTHER" id="PTHR33885">
    <property type="entry name" value="PHAGE SHOCK PROTEIN C"/>
    <property type="match status" value="1"/>
</dbReference>
<evidence type="ECO:0000256" key="6">
    <source>
        <dbReference type="SAM" id="Phobius"/>
    </source>
</evidence>
<evidence type="ECO:0000256" key="3">
    <source>
        <dbReference type="ARBA" id="ARBA00022692"/>
    </source>
</evidence>
<evidence type="ECO:0000256" key="4">
    <source>
        <dbReference type="ARBA" id="ARBA00022989"/>
    </source>
</evidence>
<comment type="caution">
    <text evidence="8">The sequence shown here is derived from an EMBL/GenBank/DDBJ whole genome shotgun (WGS) entry which is preliminary data.</text>
</comment>
<keyword evidence="4 6" id="KW-1133">Transmembrane helix</keyword>
<evidence type="ECO:0000256" key="2">
    <source>
        <dbReference type="ARBA" id="ARBA00022475"/>
    </source>
</evidence>
<keyword evidence="9" id="KW-1185">Reference proteome</keyword>
<sequence length="68" mass="7548">MKTVSNQKRVYRQMHNAVISGVCAGLARYFDLDAVWVRVAAVVSLFFLPGLAVLAYVAAVILLPRREL</sequence>
<keyword evidence="5 6" id="KW-0472">Membrane</keyword>
<gene>
    <name evidence="8" type="ORF">HCJ96_15645</name>
</gene>
<dbReference type="InterPro" id="IPR007168">
    <property type="entry name" value="Phageshock_PspC_N"/>
</dbReference>
<name>A0ABX1R6M2_9ALTE</name>
<proteinExistence type="predicted"/>
<feature type="domain" description="Phage shock protein PspC N-terminal" evidence="7">
    <location>
        <begin position="8"/>
        <end position="65"/>
    </location>
</feature>
<feature type="transmembrane region" description="Helical" evidence="6">
    <location>
        <begin position="12"/>
        <end position="30"/>
    </location>
</feature>
<evidence type="ECO:0000256" key="5">
    <source>
        <dbReference type="ARBA" id="ARBA00023136"/>
    </source>
</evidence>
<comment type="subcellular location">
    <subcellularLocation>
        <location evidence="1">Cell membrane</location>
        <topology evidence="1">Single-pass membrane protein</topology>
    </subcellularLocation>
</comment>
<evidence type="ECO:0000313" key="9">
    <source>
        <dbReference type="Proteomes" id="UP000709336"/>
    </source>
</evidence>
<reference evidence="8 9" key="1">
    <citation type="submission" date="2020-03" db="EMBL/GenBank/DDBJ databases">
        <title>Alteromonas ponticola sp. nov., isolated from seawater.</title>
        <authorList>
            <person name="Yoon J.-H."/>
            <person name="Kim Y.-O."/>
        </authorList>
    </citation>
    <scope>NUCLEOTIDE SEQUENCE [LARGE SCALE GENOMIC DNA]</scope>
    <source>
        <strain evidence="8 9">MYP5</strain>
    </source>
</reference>
<evidence type="ECO:0000313" key="8">
    <source>
        <dbReference type="EMBL" id="NMH61463.1"/>
    </source>
</evidence>